<evidence type="ECO:0000256" key="3">
    <source>
        <dbReference type="ARBA" id="ARBA00022519"/>
    </source>
</evidence>
<feature type="compositionally biased region" description="Basic residues" evidence="10">
    <location>
        <begin position="7"/>
        <end position="21"/>
    </location>
</feature>
<proteinExistence type="inferred from homology"/>
<accession>A0A5D3WJP2</accession>
<evidence type="ECO:0000256" key="10">
    <source>
        <dbReference type="SAM" id="MobiDB-lite"/>
    </source>
</evidence>
<dbReference type="GO" id="GO:0090529">
    <property type="term" value="P:cell septum assembly"/>
    <property type="evidence" value="ECO:0007669"/>
    <property type="project" value="InterPro"/>
</dbReference>
<dbReference type="GO" id="GO:0043093">
    <property type="term" value="P:FtsZ-dependent cytokinesis"/>
    <property type="evidence" value="ECO:0007669"/>
    <property type="project" value="UniProtKB-UniRule"/>
</dbReference>
<comment type="caution">
    <text evidence="12">The sequence shown here is derived from an EMBL/GenBank/DDBJ whole genome shotgun (WGS) entry which is preliminary data.</text>
</comment>
<keyword evidence="13" id="KW-1185">Reference proteome</keyword>
<evidence type="ECO:0000256" key="6">
    <source>
        <dbReference type="ARBA" id="ARBA00022989"/>
    </source>
</evidence>
<organism evidence="12 13">
    <name type="scientific">Geothermobacter ehrlichii</name>
    <dbReference type="NCBI Taxonomy" id="213224"/>
    <lineage>
        <taxon>Bacteria</taxon>
        <taxon>Pseudomonadati</taxon>
        <taxon>Thermodesulfobacteriota</taxon>
        <taxon>Desulfuromonadia</taxon>
        <taxon>Desulfuromonadales</taxon>
        <taxon>Geothermobacteraceae</taxon>
        <taxon>Geothermobacter</taxon>
    </lineage>
</organism>
<dbReference type="InterPro" id="IPR013685">
    <property type="entry name" value="POTRA_FtsQ_type"/>
</dbReference>
<comment type="function">
    <text evidence="9">Essential cell division protein.</text>
</comment>
<dbReference type="InterPro" id="IPR034746">
    <property type="entry name" value="POTRA"/>
</dbReference>
<dbReference type="RefSeq" id="WP_148896911.1">
    <property type="nucleotide sequence ID" value="NZ_VNIB01000015.1"/>
</dbReference>
<dbReference type="Pfam" id="PF08478">
    <property type="entry name" value="POTRA_1"/>
    <property type="match status" value="1"/>
</dbReference>
<feature type="region of interest" description="Disordered" evidence="10">
    <location>
        <begin position="1"/>
        <end position="21"/>
    </location>
</feature>
<gene>
    <name evidence="9" type="primary">ftsQ</name>
    <name evidence="12" type="ORF">EDC39_11544</name>
</gene>
<dbReference type="PROSITE" id="PS51779">
    <property type="entry name" value="POTRA"/>
    <property type="match status" value="1"/>
</dbReference>
<comment type="subcellular location">
    <subcellularLocation>
        <location evidence="9">Cell membrane</location>
        <topology evidence="9">Single-pass type II membrane protein</topology>
    </subcellularLocation>
    <subcellularLocation>
        <location evidence="1">Membrane</location>
    </subcellularLocation>
    <text evidence="9">Localizes to the division septum.</text>
</comment>
<keyword evidence="8 9" id="KW-0131">Cell cycle</keyword>
<evidence type="ECO:0000313" key="13">
    <source>
        <dbReference type="Proteomes" id="UP000324159"/>
    </source>
</evidence>
<keyword evidence="6 9" id="KW-1133">Transmembrane helix</keyword>
<feature type="domain" description="POTRA" evidence="11">
    <location>
        <begin position="64"/>
        <end position="132"/>
    </location>
</feature>
<dbReference type="InterPro" id="IPR045335">
    <property type="entry name" value="FtsQ_C_sf"/>
</dbReference>
<dbReference type="HAMAP" id="MF_00911">
    <property type="entry name" value="FtsQ_subfam"/>
    <property type="match status" value="1"/>
</dbReference>
<dbReference type="Gene3D" id="3.10.20.310">
    <property type="entry name" value="membrane protein fhac"/>
    <property type="match status" value="1"/>
</dbReference>
<evidence type="ECO:0000313" key="12">
    <source>
        <dbReference type="EMBL" id="TYO96098.1"/>
    </source>
</evidence>
<keyword evidence="3" id="KW-0997">Cell inner membrane</keyword>
<evidence type="ECO:0000256" key="2">
    <source>
        <dbReference type="ARBA" id="ARBA00022475"/>
    </source>
</evidence>
<dbReference type="PANTHER" id="PTHR35851:SF1">
    <property type="entry name" value="CELL DIVISION PROTEIN FTSQ"/>
    <property type="match status" value="1"/>
</dbReference>
<evidence type="ECO:0000259" key="11">
    <source>
        <dbReference type="PROSITE" id="PS51779"/>
    </source>
</evidence>
<dbReference type="GO" id="GO:0005886">
    <property type="term" value="C:plasma membrane"/>
    <property type="evidence" value="ECO:0007669"/>
    <property type="project" value="UniProtKB-SubCell"/>
</dbReference>
<reference evidence="12 13" key="1">
    <citation type="submission" date="2019-07" db="EMBL/GenBank/DDBJ databases">
        <title>Genomic Encyclopedia of Type Strains, Phase IV (KMG-IV): sequencing the most valuable type-strain genomes for metagenomic binning, comparative biology and taxonomic classification.</title>
        <authorList>
            <person name="Goeker M."/>
        </authorList>
    </citation>
    <scope>NUCLEOTIDE SEQUENCE [LARGE SCALE GENOMIC DNA]</scope>
    <source>
        <strain evidence="12 13">SS015</strain>
    </source>
</reference>
<evidence type="ECO:0000256" key="7">
    <source>
        <dbReference type="ARBA" id="ARBA00023136"/>
    </source>
</evidence>
<evidence type="ECO:0000256" key="4">
    <source>
        <dbReference type="ARBA" id="ARBA00022618"/>
    </source>
</evidence>
<dbReference type="OrthoDB" id="5510599at2"/>
<evidence type="ECO:0000256" key="8">
    <source>
        <dbReference type="ARBA" id="ARBA00023306"/>
    </source>
</evidence>
<keyword evidence="4 9" id="KW-0132">Cell division</keyword>
<dbReference type="Pfam" id="PF03799">
    <property type="entry name" value="FtsQ_DivIB_C"/>
    <property type="match status" value="1"/>
</dbReference>
<name>A0A5D3WJP2_9BACT</name>
<keyword evidence="5 9" id="KW-0812">Transmembrane</keyword>
<dbReference type="EMBL" id="VNIB01000015">
    <property type="protein sequence ID" value="TYO96098.1"/>
    <property type="molecule type" value="Genomic_DNA"/>
</dbReference>
<dbReference type="Gene3D" id="3.40.50.11690">
    <property type="entry name" value="Cell division protein FtsQ/DivIB"/>
    <property type="match status" value="1"/>
</dbReference>
<evidence type="ECO:0000256" key="5">
    <source>
        <dbReference type="ARBA" id="ARBA00022692"/>
    </source>
</evidence>
<evidence type="ECO:0000256" key="9">
    <source>
        <dbReference type="HAMAP-Rule" id="MF_00911"/>
    </source>
</evidence>
<dbReference type="AlphaFoldDB" id="A0A5D3WJP2"/>
<sequence length="281" mass="32214">MRDLKDGKKRSRTRANRRVRKKEPRNWGQLLRRLTRTVLLLAFAGLVVVAGFLAGRLLLDWGYFKVDTIRVVANERVSRDEIVALSDIRPGDGIFDLNLERIGRKIEENPWIAAARVRRIFPGEVVIEVKERVPGAILSLGYLYYVDWEGEIFKLLSPEDRLDYPVITGITQEDLTRQPDRVRRRLRQAMLLLRQLKGRRSLTLEDISEVHVGRDGGFELTTYVGGVPIRLGYGHFAAKLDRLEKVYKELRPQLMALKYIDLNVSDRVIVSVATPQTVGKG</sequence>
<dbReference type="PANTHER" id="PTHR35851">
    <property type="entry name" value="CELL DIVISION PROTEIN FTSQ"/>
    <property type="match status" value="1"/>
</dbReference>
<comment type="similarity">
    <text evidence="9">Belongs to the FtsQ/DivIB family. FtsQ subfamily.</text>
</comment>
<dbReference type="Proteomes" id="UP000324159">
    <property type="component" value="Unassembled WGS sequence"/>
</dbReference>
<keyword evidence="2 9" id="KW-1003">Cell membrane</keyword>
<keyword evidence="7 9" id="KW-0472">Membrane</keyword>
<dbReference type="InterPro" id="IPR005548">
    <property type="entry name" value="Cell_div_FtsQ/DivIB_C"/>
</dbReference>
<dbReference type="InterPro" id="IPR026579">
    <property type="entry name" value="FtsQ"/>
</dbReference>
<dbReference type="GO" id="GO:0032153">
    <property type="term" value="C:cell division site"/>
    <property type="evidence" value="ECO:0007669"/>
    <property type="project" value="UniProtKB-UniRule"/>
</dbReference>
<protein>
    <recommendedName>
        <fullName evidence="9">Cell division protein FtsQ</fullName>
    </recommendedName>
</protein>
<evidence type="ECO:0000256" key="1">
    <source>
        <dbReference type="ARBA" id="ARBA00004370"/>
    </source>
</evidence>